<sequence>MFEWKECYSCNISKIDNQHKRLFELADEIYTIVSVNDGYDHFDEIMETIRTLKEYTVYHFSYEEDVMRKYEYNDLENHKIEHEAFIKKISSINEEEIDEKQKNFLMDLLAFIVNWIENHILKSDLKYKEYLNGLGVY</sequence>
<dbReference type="HOGENOM" id="CLU_086902_2_0_9"/>
<evidence type="ECO:0000256" key="2">
    <source>
        <dbReference type="ARBA" id="ARBA00022723"/>
    </source>
</evidence>
<dbReference type="Gene3D" id="1.20.120.50">
    <property type="entry name" value="Hemerythrin-like"/>
    <property type="match status" value="1"/>
</dbReference>
<dbReference type="PANTHER" id="PTHR37164">
    <property type="entry name" value="BACTERIOHEMERYTHRIN"/>
    <property type="match status" value="1"/>
</dbReference>
<dbReference type="Pfam" id="PF01814">
    <property type="entry name" value="Hemerythrin"/>
    <property type="match status" value="1"/>
</dbReference>
<evidence type="ECO:0000259" key="4">
    <source>
        <dbReference type="Pfam" id="PF01814"/>
    </source>
</evidence>
<evidence type="ECO:0000256" key="3">
    <source>
        <dbReference type="ARBA" id="ARBA00023004"/>
    </source>
</evidence>
<dbReference type="InterPro" id="IPR012312">
    <property type="entry name" value="Hemerythrin-like"/>
</dbReference>
<dbReference type="RefSeq" id="WP_003488443.1">
    <property type="nucleotide sequence ID" value="NZ_JXSU01000007.1"/>
</dbReference>
<dbReference type="InterPro" id="IPR016131">
    <property type="entry name" value="Haemerythrin_Fe_BS"/>
</dbReference>
<dbReference type="GO" id="GO:0046872">
    <property type="term" value="F:metal ion binding"/>
    <property type="evidence" value="ECO:0007669"/>
    <property type="project" value="UniProtKB-KW"/>
</dbReference>
<evidence type="ECO:0000256" key="1">
    <source>
        <dbReference type="ARBA" id="ARBA00010587"/>
    </source>
</evidence>
<dbReference type="SUPFAM" id="SSF47188">
    <property type="entry name" value="Hemerythrin-like"/>
    <property type="match status" value="1"/>
</dbReference>
<dbReference type="InterPro" id="IPR050669">
    <property type="entry name" value="Hemerythrin"/>
</dbReference>
<protein>
    <submittedName>
        <fullName evidence="5">Bacteriohemerythrin</fullName>
    </submittedName>
</protein>
<dbReference type="InterPro" id="IPR035938">
    <property type="entry name" value="Hemerythrin-like_sf"/>
</dbReference>
<gene>
    <name evidence="5" type="ORF">N495_02670</name>
</gene>
<dbReference type="CDD" id="cd12107">
    <property type="entry name" value="Hemerythrin"/>
    <property type="match status" value="1"/>
</dbReference>
<dbReference type="Proteomes" id="UP000032250">
    <property type="component" value="Unassembled WGS sequence"/>
</dbReference>
<comment type="similarity">
    <text evidence="1">Belongs to the hemerythrin family.</text>
</comment>
<dbReference type="EMBL" id="JXSU01000007">
    <property type="protein sequence ID" value="KIS22536.1"/>
    <property type="molecule type" value="Genomic_DNA"/>
</dbReference>
<reference evidence="5 6" key="1">
    <citation type="submission" date="2014-06" db="EMBL/GenBank/DDBJ databases">
        <title>Genome characterization of distinct group I Clostridium botulinum lineages.</title>
        <authorList>
            <person name="Giordani F."/>
            <person name="Anselmo A."/>
            <person name="Fillo S."/>
            <person name="Palozzi A.M."/>
            <person name="Fortunato A."/>
            <person name="Gentile B."/>
            <person name="Ciammaruconi A."/>
            <person name="Anniballi F."/>
            <person name="De Medici D."/>
            <person name="Lista F."/>
        </authorList>
    </citation>
    <scope>NUCLEOTIDE SEQUENCE [LARGE SCALE GENOMIC DNA]</scope>
    <source>
        <strain evidence="5 6">B2 450</strain>
    </source>
</reference>
<dbReference type="InterPro" id="IPR012827">
    <property type="entry name" value="Hemerythrin_metal-bd"/>
</dbReference>
<dbReference type="OrthoDB" id="9797092at2"/>
<name>A0A0D1BUU5_CLOBO</name>
<keyword evidence="3" id="KW-0408">Iron</keyword>
<keyword evidence="2" id="KW-0479">Metal-binding</keyword>
<accession>A0A0D1BUU5</accession>
<proteinExistence type="inferred from homology"/>
<evidence type="ECO:0000313" key="5">
    <source>
        <dbReference type="EMBL" id="KIS22536.1"/>
    </source>
</evidence>
<dbReference type="PROSITE" id="PS00550">
    <property type="entry name" value="HEMERYTHRINS"/>
    <property type="match status" value="1"/>
</dbReference>
<evidence type="ECO:0000313" key="6">
    <source>
        <dbReference type="Proteomes" id="UP000032250"/>
    </source>
</evidence>
<feature type="domain" description="Hemerythrin-like" evidence="4">
    <location>
        <begin position="12"/>
        <end position="130"/>
    </location>
</feature>
<comment type="caution">
    <text evidence="5">The sequence shown here is derived from an EMBL/GenBank/DDBJ whole genome shotgun (WGS) entry which is preliminary data.</text>
</comment>
<dbReference type="PANTHER" id="PTHR37164:SF1">
    <property type="entry name" value="BACTERIOHEMERYTHRIN"/>
    <property type="match status" value="1"/>
</dbReference>
<dbReference type="PATRIC" id="fig|1379739.3.peg.842"/>
<dbReference type="NCBIfam" id="NF033749">
    <property type="entry name" value="bact_hemeryth"/>
    <property type="match status" value="1"/>
</dbReference>
<organism evidence="5 6">
    <name type="scientific">Clostridium botulinum B2 450</name>
    <dbReference type="NCBI Taxonomy" id="1379739"/>
    <lineage>
        <taxon>Bacteria</taxon>
        <taxon>Bacillati</taxon>
        <taxon>Bacillota</taxon>
        <taxon>Clostridia</taxon>
        <taxon>Eubacteriales</taxon>
        <taxon>Clostridiaceae</taxon>
        <taxon>Clostridium</taxon>
    </lineage>
</organism>
<dbReference type="NCBIfam" id="TIGR02481">
    <property type="entry name" value="hemeryth_dom"/>
    <property type="match status" value="1"/>
</dbReference>
<dbReference type="AlphaFoldDB" id="A0A0D1BUU5"/>